<keyword evidence="2" id="KW-1133">Transmembrane helix</keyword>
<feature type="transmembrane region" description="Helical" evidence="2">
    <location>
        <begin position="767"/>
        <end position="785"/>
    </location>
</feature>
<keyword evidence="2" id="KW-0472">Membrane</keyword>
<dbReference type="InterPro" id="IPR003864">
    <property type="entry name" value="CSC1/OSCA1-like_7TM"/>
</dbReference>
<feature type="compositionally biased region" description="Polar residues" evidence="1">
    <location>
        <begin position="1384"/>
        <end position="1404"/>
    </location>
</feature>
<keyword evidence="2" id="KW-0812">Transmembrane</keyword>
<feature type="transmembrane region" description="Helical" evidence="2">
    <location>
        <begin position="352"/>
        <end position="374"/>
    </location>
</feature>
<dbReference type="PANTHER" id="PTHR13018">
    <property type="entry name" value="PROBABLE MEMBRANE PROTEIN DUF221-RELATED"/>
    <property type="match status" value="1"/>
</dbReference>
<evidence type="ECO:0000256" key="1">
    <source>
        <dbReference type="SAM" id="MobiDB-lite"/>
    </source>
</evidence>
<dbReference type="GO" id="GO:0005886">
    <property type="term" value="C:plasma membrane"/>
    <property type="evidence" value="ECO:0007669"/>
    <property type="project" value="TreeGrafter"/>
</dbReference>
<dbReference type="Proteomes" id="UP000674143">
    <property type="component" value="Unassembled WGS sequence"/>
</dbReference>
<evidence type="ECO:0000256" key="2">
    <source>
        <dbReference type="SAM" id="Phobius"/>
    </source>
</evidence>
<dbReference type="GeneID" id="92361526"/>
<evidence type="ECO:0000313" key="4">
    <source>
        <dbReference type="EMBL" id="KAG5482400.1"/>
    </source>
</evidence>
<dbReference type="Pfam" id="PF02714">
    <property type="entry name" value="RSN1_7TM"/>
    <property type="match status" value="1"/>
</dbReference>
<feature type="region of interest" description="Disordered" evidence="1">
    <location>
        <begin position="148"/>
        <end position="168"/>
    </location>
</feature>
<dbReference type="RefSeq" id="XP_067064406.1">
    <property type="nucleotide sequence ID" value="XM_067207592.1"/>
</dbReference>
<evidence type="ECO:0000259" key="3">
    <source>
        <dbReference type="Pfam" id="PF02714"/>
    </source>
</evidence>
<feature type="compositionally biased region" description="Low complexity" evidence="1">
    <location>
        <begin position="1348"/>
        <end position="1362"/>
    </location>
</feature>
<protein>
    <recommendedName>
        <fullName evidence="3">CSC1/OSCA1-like 7TM region domain-containing protein</fullName>
    </recommendedName>
</protein>
<feature type="compositionally biased region" description="Low complexity" evidence="1">
    <location>
        <begin position="233"/>
        <end position="245"/>
    </location>
</feature>
<feature type="region of interest" description="Disordered" evidence="1">
    <location>
        <begin position="1384"/>
        <end position="1420"/>
    </location>
</feature>
<keyword evidence="5" id="KW-1185">Reference proteome</keyword>
<evidence type="ECO:0000313" key="5">
    <source>
        <dbReference type="Proteomes" id="UP000674143"/>
    </source>
</evidence>
<feature type="compositionally biased region" description="Basic and acidic residues" evidence="1">
    <location>
        <begin position="193"/>
        <end position="202"/>
    </location>
</feature>
<feature type="transmembrane region" description="Helical" evidence="2">
    <location>
        <begin position="999"/>
        <end position="1019"/>
    </location>
</feature>
<feature type="region of interest" description="Disordered" evidence="1">
    <location>
        <begin position="1343"/>
        <end position="1368"/>
    </location>
</feature>
<feature type="region of interest" description="Disordered" evidence="1">
    <location>
        <begin position="193"/>
        <end position="245"/>
    </location>
</feature>
<proteinExistence type="predicted"/>
<feature type="domain" description="CSC1/OSCA1-like 7TM region" evidence="3">
    <location>
        <begin position="715"/>
        <end position="948"/>
    </location>
</feature>
<gene>
    <name evidence="4" type="ORF">LSCM4_05658</name>
</gene>
<reference evidence="5" key="1">
    <citation type="journal article" date="2021" name="Microbiol. Resour. Announc.">
        <title>LGAAP: Leishmaniinae Genome Assembly and Annotation Pipeline.</title>
        <authorList>
            <person name="Almutairi H."/>
            <person name="Urbaniak M.D."/>
            <person name="Bates M.D."/>
            <person name="Jariyapan N."/>
            <person name="Kwakye-Nuako G."/>
            <person name="Thomaz-Soccol V."/>
            <person name="Al-Salem W.S."/>
            <person name="Dillon R.J."/>
            <person name="Bates P.A."/>
            <person name="Gatherer D."/>
        </authorList>
    </citation>
    <scope>NUCLEOTIDE SEQUENCE [LARGE SCALE GENOMIC DNA]</scope>
</reference>
<sequence>MSTPAPLAANAKYDDQGIYLSLIAGGVLLVVFGGCTAFLYYTPILWIKRFYRPNHTIEPAPLSRTAPAVAQRLGREGLLDATPPPSSPLTEGAFAEHTIRPHGRKGHSVKRRKRLGISLPFLSTFFLRPTWRDWISIEEPSLHDRKDSALSPLHYQNPPPPPRQTSDRAFVPLQAPSFSSYRRRDRSLVARLESEGDTRDEASGSAGSPVFCPRSGPPPRSYGTVEESWYRPSSPGASDGATGSSAALPKTAVDPLVAVYLFTLKFFFSLMFLGEVFTAWIMVIAKSDNHMERTLIQRDIHNCTGQSNNQTECELRKPYCYYRGDGLGCGVVALHGLYDLTVLNIHPSSRRWMAVGILNLCFCVVLVSLSLFYLKKVGKYAEAVMANQMRHALGYRVVCVRGLDSTDIRTDHAFRKAFLQLAVYFPNASPSPSAPISLAATAATSPSSGANWRCGDGAGNAPRRLGNGGFEEVNDSDDSYVVYECPGLNCLFSTAGMHYYVVRRSDATFTQPEMVEQILITREPPFGTLEIIADTEVAMASLQEAIADEKAMRRRLMLRHQTQASTTTRRGSDRGALRPLRRSTSVVVTNDDSVPVTAVAVHGHRTGDGSDAVLLMRAPFPDCCEKIPAVPYYEAIFFRCAREMNMALERVPQQQSAGAAFVVFKDSLCAHEFAQLFTARFGGLFSSLSATVAGPPGRIFQSSLTAGRCALWARFLLIFVLYVFLLLTWSIPISILGSLEQLSEISSNAVLRKYTELPKWLRSLINAYLPVGALALFNVALPHIIRFLVRAMGAFNRAECDGGQLYLQYVFMVVTAVIFQAAFQGAVGRLADLLANSDQDAIINFFVSCISPSNGYFYAKVITSTCISTWVDLLDPIGILKVLILRGRAHIQRNYDALFLPCEFEFPRLISFDLMVLSMGLLFHMTAPLLGLLVVCYFFVRYWSQRTKQCDRYRPTLSPAHDCTDFGVAAQVIRCVMWLYCFSETCGVLLMRLRGHNGGVVMCSLALGTGAMLTIYVYVQTRKWTASLANARHYARNAHRFYSQPAATSTPTVATPHHGCLPQHTTAVFGSTAGKNSQVATLSSPAVPPAGATAADAAPSQLYACSDNPYESEHDAAEQVRSPNHRNSAVQEEGVLDSYEHVTLQQVLLDTTRNPFLSHLLPRKPGLIMRYQPKHQRLAFINAAAEVRAMKSTDFVVERYWDRGMTWFEEDANAYRYLDMDEEDVGEAGNTDTRDRDNSDGDTAALSRPRNRSDDFDRSGGVALHATHGPLMEVHDVSTQASATVSKADLSIVVPDSTGQKTAVAATIRPAVAAAGGAAMEKAQGGAVTCQPVHVSMPSIVTGVHEGSSSTPSRSHASTAPPLRSCEEPRVDDELEQSLARLCLQSSGPSLPNTAQEGSATRCATTEPAVEYEASAPPTL</sequence>
<name>A0A836HE12_9TRYP</name>
<comment type="caution">
    <text evidence="4">The sequence shown here is derived from an EMBL/GenBank/DDBJ whole genome shotgun (WGS) entry which is preliminary data.</text>
</comment>
<dbReference type="PANTHER" id="PTHR13018:SF144">
    <property type="entry name" value="CSC1_OSCA1-LIKE 7TM REGION DOMAIN-CONTAINING PROTEIN"/>
    <property type="match status" value="1"/>
</dbReference>
<feature type="transmembrane region" description="Helical" evidence="2">
    <location>
        <begin position="20"/>
        <end position="42"/>
    </location>
</feature>
<dbReference type="GO" id="GO:0005227">
    <property type="term" value="F:calcium-activated cation channel activity"/>
    <property type="evidence" value="ECO:0007669"/>
    <property type="project" value="InterPro"/>
</dbReference>
<organism evidence="4 5">
    <name type="scientific">Leishmania orientalis</name>
    <dbReference type="NCBI Taxonomy" id="2249476"/>
    <lineage>
        <taxon>Eukaryota</taxon>
        <taxon>Discoba</taxon>
        <taxon>Euglenozoa</taxon>
        <taxon>Kinetoplastea</taxon>
        <taxon>Metakinetoplastina</taxon>
        <taxon>Trypanosomatida</taxon>
        <taxon>Trypanosomatidae</taxon>
        <taxon>Leishmaniinae</taxon>
        <taxon>Leishmania</taxon>
    </lineage>
</organism>
<feature type="transmembrane region" description="Helical" evidence="2">
    <location>
        <begin position="711"/>
        <end position="731"/>
    </location>
</feature>
<dbReference type="KEGG" id="loi:92361526"/>
<feature type="transmembrane region" description="Helical" evidence="2">
    <location>
        <begin position="806"/>
        <end position="827"/>
    </location>
</feature>
<reference evidence="5" key="2">
    <citation type="journal article" date="2021" name="Sci. Data">
        <title>Chromosome-scale genome sequencing, assembly and annotation of six genomes from subfamily Leishmaniinae.</title>
        <authorList>
            <person name="Almutairi H."/>
            <person name="Urbaniak M.D."/>
            <person name="Bates M.D."/>
            <person name="Jariyapan N."/>
            <person name="Kwakye-Nuako G."/>
            <person name="Thomaz Soccol V."/>
            <person name="Al-Salem W.S."/>
            <person name="Dillon R.J."/>
            <person name="Bates P.A."/>
            <person name="Gatherer D."/>
        </authorList>
    </citation>
    <scope>NUCLEOTIDE SEQUENCE [LARGE SCALE GENOMIC DNA]</scope>
</reference>
<feature type="transmembrane region" description="Helical" evidence="2">
    <location>
        <begin position="914"/>
        <end position="940"/>
    </location>
</feature>
<feature type="transmembrane region" description="Helical" evidence="2">
    <location>
        <begin position="257"/>
        <end position="283"/>
    </location>
</feature>
<feature type="region of interest" description="Disordered" evidence="1">
    <location>
        <begin position="1225"/>
        <end position="1263"/>
    </location>
</feature>
<dbReference type="EMBL" id="JAFHLR010000016">
    <property type="protein sequence ID" value="KAG5482400.1"/>
    <property type="molecule type" value="Genomic_DNA"/>
</dbReference>
<accession>A0A836HE12</accession>
<dbReference type="InterPro" id="IPR045122">
    <property type="entry name" value="Csc1-like"/>
</dbReference>